<gene>
    <name evidence="1" type="ORF">ARTHRO_30836</name>
</gene>
<dbReference type="EMBL" id="FO818640">
    <property type="protein sequence ID" value="CDM95567.1"/>
    <property type="molecule type" value="Genomic_DNA"/>
</dbReference>
<reference evidence="1 2" key="1">
    <citation type="submission" date="2014-02" db="EMBL/GenBank/DDBJ databases">
        <authorList>
            <person name="Genoscope - CEA"/>
        </authorList>
    </citation>
    <scope>NUCLEOTIDE SEQUENCE [LARGE SCALE GENOMIC DNA]</scope>
    <source>
        <strain evidence="1 2">PCC 8005</strain>
    </source>
</reference>
<protein>
    <submittedName>
        <fullName evidence="1">Uncharacterized protein</fullName>
    </submittedName>
</protein>
<name>A0A9P1KGV4_9CYAN</name>
<organism evidence="1 2">
    <name type="scientific">Limnospira indica PCC 8005</name>
    <dbReference type="NCBI Taxonomy" id="376219"/>
    <lineage>
        <taxon>Bacteria</taxon>
        <taxon>Bacillati</taxon>
        <taxon>Cyanobacteriota</taxon>
        <taxon>Cyanophyceae</taxon>
        <taxon>Oscillatoriophycideae</taxon>
        <taxon>Oscillatoriales</taxon>
        <taxon>Sirenicapillariaceae</taxon>
        <taxon>Limnospira</taxon>
    </lineage>
</organism>
<dbReference type="AlphaFoldDB" id="A0A9P1KGV4"/>
<sequence length="41" mass="4734">MLSFVKFCQKNPFFWGEGLLFGRARDSLCDNGNIDYNCKKA</sequence>
<evidence type="ECO:0000313" key="2">
    <source>
        <dbReference type="Proteomes" id="UP000032946"/>
    </source>
</evidence>
<accession>A0A9P1KGV4</accession>
<dbReference type="Proteomes" id="UP000032946">
    <property type="component" value="Chromosome"/>
</dbReference>
<evidence type="ECO:0000313" key="1">
    <source>
        <dbReference type="EMBL" id="CDM95567.1"/>
    </source>
</evidence>
<keyword evidence="2" id="KW-1185">Reference proteome</keyword>
<proteinExistence type="predicted"/>